<evidence type="ECO:0000313" key="1">
    <source>
        <dbReference type="EMBL" id="GAA0429899.1"/>
    </source>
</evidence>
<reference evidence="2" key="1">
    <citation type="journal article" date="2019" name="Int. J. Syst. Evol. Microbiol.">
        <title>The Global Catalogue of Microorganisms (GCM) 10K type strain sequencing project: providing services to taxonomists for standard genome sequencing and annotation.</title>
        <authorList>
            <consortium name="The Broad Institute Genomics Platform"/>
            <consortium name="The Broad Institute Genome Sequencing Center for Infectious Disease"/>
            <person name="Wu L."/>
            <person name="Ma J."/>
        </authorList>
    </citation>
    <scope>NUCLEOTIDE SEQUENCE [LARGE SCALE GENOMIC DNA]</scope>
    <source>
        <strain evidence="2">JCM 12149</strain>
    </source>
</reference>
<comment type="caution">
    <text evidence="1">The sequence shown here is derived from an EMBL/GenBank/DDBJ whole genome shotgun (WGS) entry which is preliminary data.</text>
</comment>
<dbReference type="Proteomes" id="UP001501459">
    <property type="component" value="Unassembled WGS sequence"/>
</dbReference>
<sequence length="155" mass="17349">MQSEKEAVKNAGEEAKELFHADSDIENNQKLDTLSMYVPSGLNVVKEEENNIILKDGDQTYIVFYNKLEGSKSKQSYNAAKAKSDEALLLDSFSDKKKFGYIRIMPANDDDQYELQTGIGGVKITTHTPKRTLQSDAESMMKMARSIALSNNQSE</sequence>
<gene>
    <name evidence="1" type="ORF">GCM10008983_02850</name>
</gene>
<evidence type="ECO:0000313" key="2">
    <source>
        <dbReference type="Proteomes" id="UP001501459"/>
    </source>
</evidence>
<organism evidence="1 2">
    <name type="scientific">Lentibacillus halophilus</name>
    <dbReference type="NCBI Taxonomy" id="295065"/>
    <lineage>
        <taxon>Bacteria</taxon>
        <taxon>Bacillati</taxon>
        <taxon>Bacillota</taxon>
        <taxon>Bacilli</taxon>
        <taxon>Bacillales</taxon>
        <taxon>Bacillaceae</taxon>
        <taxon>Lentibacillus</taxon>
    </lineage>
</organism>
<protein>
    <submittedName>
        <fullName evidence="1">Uncharacterized protein</fullName>
    </submittedName>
</protein>
<accession>A0ABP3IWD1</accession>
<proteinExistence type="predicted"/>
<keyword evidence="2" id="KW-1185">Reference proteome</keyword>
<dbReference type="EMBL" id="BAAADM010000005">
    <property type="protein sequence ID" value="GAA0429899.1"/>
    <property type="molecule type" value="Genomic_DNA"/>
</dbReference>
<name>A0ABP3IWD1_9BACI</name>